<reference evidence="2 3" key="1">
    <citation type="submission" date="2024-09" db="EMBL/GenBank/DDBJ databases">
        <authorList>
            <person name="Sun Q."/>
            <person name="Mori K."/>
        </authorList>
    </citation>
    <scope>NUCLEOTIDE SEQUENCE [LARGE SCALE GENOMIC DNA]</scope>
    <source>
        <strain evidence="2 3">CCM 7650</strain>
    </source>
</reference>
<protein>
    <submittedName>
        <fullName evidence="2">Toll/interleukin-1 receptor domain-containing protein</fullName>
    </submittedName>
</protein>
<gene>
    <name evidence="2" type="ORF">ACFFIP_17780</name>
</gene>
<dbReference type="PROSITE" id="PS51534">
    <property type="entry name" value="SEFIR"/>
    <property type="match status" value="1"/>
</dbReference>
<keyword evidence="3" id="KW-1185">Reference proteome</keyword>
<dbReference type="EMBL" id="JBHLWI010000062">
    <property type="protein sequence ID" value="MFC0264542.1"/>
    <property type="molecule type" value="Genomic_DNA"/>
</dbReference>
<evidence type="ECO:0000313" key="2">
    <source>
        <dbReference type="EMBL" id="MFC0264542.1"/>
    </source>
</evidence>
<sequence>MTKIPKIFISYSWTTPQHEDWVINLAERLVSDGVDIIIDKWNLKEGHDKYNFMETMVKSPDIQKVLIILDKKYSEKAEKRAGGVGTETQIISPKIYGDVSQEKFIPIVAEKDENGNAFVPTFLESRIYIDLSDGDKFEENYESLLRNIYQRPAYSKPKIGKAPSYLFEDTPMTHKTSNIVRSFDNQISKSPKRVNAIIREFLNDFFDDLKGYSVDLKGTRDVILFGKAIHDNINSYTPLRNDYIIFLDKLFKSELDFDIDIFIKFFEKLPILKDPQDGRSSWSPSEFDNFRFFIHEIFIYTTAVGLKNEKYKFIEEILYSGYFFQGRFDYKKEAQRFDELYNYVDIFDQYYKQTYSKDYFSPMADLIVKRLPEDLTLDDIVNADLLIHYIASFENLRWFPITYVYRTRDNGKFELFHRLVSLRHFEKVKVLFNVNTVKELQEKIAAFQTAEKNQNGTGYSRSFDRVIPIYKLIESDKIGTIR</sequence>
<dbReference type="Pfam" id="PF08357">
    <property type="entry name" value="SEFIR"/>
    <property type="match status" value="1"/>
</dbReference>
<dbReference type="Gene3D" id="3.40.50.10140">
    <property type="entry name" value="Toll/interleukin-1 receptor homology (TIR) domain"/>
    <property type="match status" value="1"/>
</dbReference>
<organism evidence="2 3">
    <name type="scientific">Fontibacter flavus</name>
    <dbReference type="NCBI Taxonomy" id="654838"/>
    <lineage>
        <taxon>Bacteria</taxon>
        <taxon>Pseudomonadati</taxon>
        <taxon>Bacteroidota</taxon>
        <taxon>Cytophagia</taxon>
        <taxon>Cytophagales</taxon>
        <taxon>Cyclobacteriaceae</taxon>
        <taxon>Fontibacter</taxon>
    </lineage>
</organism>
<dbReference type="Proteomes" id="UP001589797">
    <property type="component" value="Unassembled WGS sequence"/>
</dbReference>
<comment type="caution">
    <text evidence="2">The sequence shown here is derived from an EMBL/GenBank/DDBJ whole genome shotgun (WGS) entry which is preliminary data.</text>
</comment>
<feature type="domain" description="SEFIR" evidence="1">
    <location>
        <begin position="4"/>
        <end position="140"/>
    </location>
</feature>
<proteinExistence type="predicted"/>
<dbReference type="RefSeq" id="WP_382389106.1">
    <property type="nucleotide sequence ID" value="NZ_JBHLWI010000062.1"/>
</dbReference>
<evidence type="ECO:0000259" key="1">
    <source>
        <dbReference type="PROSITE" id="PS51534"/>
    </source>
</evidence>
<accession>A0ABV6FXM0</accession>
<dbReference type="InterPro" id="IPR013568">
    <property type="entry name" value="SEFIR_dom"/>
</dbReference>
<dbReference type="InterPro" id="IPR035897">
    <property type="entry name" value="Toll_tir_struct_dom_sf"/>
</dbReference>
<keyword evidence="2" id="KW-0675">Receptor</keyword>
<name>A0ABV6FXM0_9BACT</name>
<evidence type="ECO:0000313" key="3">
    <source>
        <dbReference type="Proteomes" id="UP001589797"/>
    </source>
</evidence>